<evidence type="ECO:0000313" key="4">
    <source>
        <dbReference type="Proteomes" id="UP001303373"/>
    </source>
</evidence>
<evidence type="ECO:0000256" key="1">
    <source>
        <dbReference type="SAM" id="MobiDB-lite"/>
    </source>
</evidence>
<sequence length="412" mass="47203">MGQPKAPKESRGDAAYQAMPSADTDTVSLHTTPDDYEYDDVPVLPSYSDSEAAASQSQQESERWAAPRAQDEDRYAVIPSTESKRANGSETTIRMNEGLDDPQELYAYITDYLRILPPNPQVRIYGSHQKTTRRNNKNETEHVIDFDFTLSLQKYLGRATPNDEDDWWQPNTVGNGDKAHRGGFWATKAKGYKQDIELGGAPELDLKQWCESYCSSKSKLKIFRVSRNVMGLNTEALKPQLERLVRSTHYLGHIQITFPVGDKNVDIYNPHIVNRWRISWVRYIFYFTLLWLFTWPLLFFLTARWSVYHVDWYFSRQKATSDGQKTYWATITEQDWLEKHRNLLASLVVDGYRGDASQFPLDVEPRARHAAFGRVQTGNSNLDSAIRVVQGGLNAWSTIRGRDGDGWGADEN</sequence>
<dbReference type="EMBL" id="CP138585">
    <property type="protein sequence ID" value="WPH01668.1"/>
    <property type="molecule type" value="Genomic_DNA"/>
</dbReference>
<proteinExistence type="predicted"/>
<evidence type="ECO:0000313" key="3">
    <source>
        <dbReference type="EMBL" id="WPH01668.1"/>
    </source>
</evidence>
<accession>A0AAQ3M5L6</accession>
<keyword evidence="2" id="KW-0472">Membrane</keyword>
<evidence type="ECO:0000256" key="2">
    <source>
        <dbReference type="SAM" id="Phobius"/>
    </source>
</evidence>
<gene>
    <name evidence="3" type="ORF">R9X50_00451900</name>
</gene>
<feature type="region of interest" description="Disordered" evidence="1">
    <location>
        <begin position="1"/>
        <end position="73"/>
    </location>
</feature>
<protein>
    <submittedName>
        <fullName evidence="3">Uncharacterized protein</fullName>
    </submittedName>
</protein>
<keyword evidence="2" id="KW-0812">Transmembrane</keyword>
<feature type="compositionally biased region" description="Basic and acidic residues" evidence="1">
    <location>
        <begin position="60"/>
        <end position="73"/>
    </location>
</feature>
<keyword evidence="2" id="KW-1133">Transmembrane helix</keyword>
<name>A0AAQ3M5L6_9PEZI</name>
<reference evidence="3 4" key="1">
    <citation type="submission" date="2023-11" db="EMBL/GenBank/DDBJ databases">
        <title>An acidophilic fungus is an integral part of prey digestion in a carnivorous sundew plant.</title>
        <authorList>
            <person name="Tsai I.J."/>
        </authorList>
    </citation>
    <scope>NUCLEOTIDE SEQUENCE [LARGE SCALE GENOMIC DNA]</scope>
    <source>
        <strain evidence="3">169a</strain>
    </source>
</reference>
<feature type="transmembrane region" description="Helical" evidence="2">
    <location>
        <begin position="283"/>
        <end position="307"/>
    </location>
</feature>
<keyword evidence="4" id="KW-1185">Reference proteome</keyword>
<dbReference type="Proteomes" id="UP001303373">
    <property type="component" value="Chromosome 6"/>
</dbReference>
<feature type="compositionally biased region" description="Basic and acidic residues" evidence="1">
    <location>
        <begin position="1"/>
        <end position="12"/>
    </location>
</feature>
<dbReference type="AlphaFoldDB" id="A0AAQ3M5L6"/>
<feature type="compositionally biased region" description="Low complexity" evidence="1">
    <location>
        <begin position="50"/>
        <end position="59"/>
    </location>
</feature>
<dbReference type="PANTHER" id="PTHR37848:SF1">
    <property type="entry name" value="SUN DOMAIN-CONTAINING PROTEIN"/>
    <property type="match status" value="1"/>
</dbReference>
<dbReference type="PANTHER" id="PTHR37848">
    <property type="entry name" value="EXPRESSED PROTEIN"/>
    <property type="match status" value="1"/>
</dbReference>
<organism evidence="3 4">
    <name type="scientific">Acrodontium crateriforme</name>
    <dbReference type="NCBI Taxonomy" id="150365"/>
    <lineage>
        <taxon>Eukaryota</taxon>
        <taxon>Fungi</taxon>
        <taxon>Dikarya</taxon>
        <taxon>Ascomycota</taxon>
        <taxon>Pezizomycotina</taxon>
        <taxon>Dothideomycetes</taxon>
        <taxon>Dothideomycetidae</taxon>
        <taxon>Mycosphaerellales</taxon>
        <taxon>Teratosphaeriaceae</taxon>
        <taxon>Acrodontium</taxon>
    </lineage>
</organism>